<evidence type="ECO:0000256" key="1">
    <source>
        <dbReference type="SAM" id="MobiDB-lite"/>
    </source>
</evidence>
<evidence type="ECO:0000313" key="3">
    <source>
        <dbReference type="Proteomes" id="UP000654471"/>
    </source>
</evidence>
<name>A0ABQ2V1D7_9ACTN</name>
<protein>
    <submittedName>
        <fullName evidence="2">Uncharacterized protein</fullName>
    </submittedName>
</protein>
<dbReference type="EMBL" id="BMRP01000007">
    <property type="protein sequence ID" value="GGU60066.1"/>
    <property type="molecule type" value="Genomic_DNA"/>
</dbReference>
<keyword evidence="3" id="KW-1185">Reference proteome</keyword>
<accession>A0ABQ2V1D7</accession>
<comment type="caution">
    <text evidence="2">The sequence shown here is derived from an EMBL/GenBank/DDBJ whole genome shotgun (WGS) entry which is preliminary data.</text>
</comment>
<dbReference type="Proteomes" id="UP000654471">
    <property type="component" value="Unassembled WGS sequence"/>
</dbReference>
<proteinExistence type="predicted"/>
<sequence>MATNGQSVITLGYMSAVSPLVNSRPLRRSLTTTLRRADIYPAQLKTGSEAPCPRASANSQDPKSESETLQKEGQNAEKGGCVIGYPMTQPPSIVREVSLRRRTSG</sequence>
<gene>
    <name evidence="2" type="ORF">GCM10010211_26360</name>
</gene>
<reference evidence="3" key="1">
    <citation type="journal article" date="2019" name="Int. J. Syst. Evol. Microbiol.">
        <title>The Global Catalogue of Microorganisms (GCM) 10K type strain sequencing project: providing services to taxonomists for standard genome sequencing and annotation.</title>
        <authorList>
            <consortium name="The Broad Institute Genomics Platform"/>
            <consortium name="The Broad Institute Genome Sequencing Center for Infectious Disease"/>
            <person name="Wu L."/>
            <person name="Ma J."/>
        </authorList>
    </citation>
    <scope>NUCLEOTIDE SEQUENCE [LARGE SCALE GENOMIC DNA]</scope>
    <source>
        <strain evidence="3">JCM 3399</strain>
    </source>
</reference>
<evidence type="ECO:0000313" key="2">
    <source>
        <dbReference type="EMBL" id="GGU60066.1"/>
    </source>
</evidence>
<feature type="region of interest" description="Disordered" evidence="1">
    <location>
        <begin position="40"/>
        <end position="105"/>
    </location>
</feature>
<organism evidence="2 3">
    <name type="scientific">Streptomyces albospinus</name>
    <dbReference type="NCBI Taxonomy" id="285515"/>
    <lineage>
        <taxon>Bacteria</taxon>
        <taxon>Bacillati</taxon>
        <taxon>Actinomycetota</taxon>
        <taxon>Actinomycetes</taxon>
        <taxon>Kitasatosporales</taxon>
        <taxon>Streptomycetaceae</taxon>
        <taxon>Streptomyces</taxon>
    </lineage>
</organism>